<feature type="compositionally biased region" description="Low complexity" evidence="1">
    <location>
        <begin position="448"/>
        <end position="459"/>
    </location>
</feature>
<gene>
    <name evidence="2" type="ORF">GSLYS_00005934001</name>
</gene>
<evidence type="ECO:0000313" key="3">
    <source>
        <dbReference type="Proteomes" id="UP001497497"/>
    </source>
</evidence>
<feature type="region of interest" description="Disordered" evidence="1">
    <location>
        <begin position="61"/>
        <end position="91"/>
    </location>
</feature>
<feature type="compositionally biased region" description="Polar residues" evidence="1">
    <location>
        <begin position="82"/>
        <end position="91"/>
    </location>
</feature>
<feature type="region of interest" description="Disordered" evidence="1">
    <location>
        <begin position="177"/>
        <end position="233"/>
    </location>
</feature>
<protein>
    <submittedName>
        <fullName evidence="2">Uncharacterized protein</fullName>
    </submittedName>
</protein>
<accession>A0AAV2HGF0</accession>
<evidence type="ECO:0000313" key="2">
    <source>
        <dbReference type="EMBL" id="CAL1531839.1"/>
    </source>
</evidence>
<dbReference type="Proteomes" id="UP001497497">
    <property type="component" value="Unassembled WGS sequence"/>
</dbReference>
<keyword evidence="3" id="KW-1185">Reference proteome</keyword>
<reference evidence="2 3" key="1">
    <citation type="submission" date="2024-04" db="EMBL/GenBank/DDBJ databases">
        <authorList>
            <consortium name="Genoscope - CEA"/>
            <person name="William W."/>
        </authorList>
    </citation>
    <scope>NUCLEOTIDE SEQUENCE [LARGE SCALE GENOMIC DNA]</scope>
</reference>
<comment type="caution">
    <text evidence="2">The sequence shown here is derived from an EMBL/GenBank/DDBJ whole genome shotgun (WGS) entry which is preliminary data.</text>
</comment>
<evidence type="ECO:0000256" key="1">
    <source>
        <dbReference type="SAM" id="MobiDB-lite"/>
    </source>
</evidence>
<feature type="compositionally biased region" description="Pro residues" evidence="1">
    <location>
        <begin position="379"/>
        <end position="393"/>
    </location>
</feature>
<feature type="region of interest" description="Disordered" evidence="1">
    <location>
        <begin position="328"/>
        <end position="409"/>
    </location>
</feature>
<feature type="region of interest" description="Disordered" evidence="1">
    <location>
        <begin position="447"/>
        <end position="476"/>
    </location>
</feature>
<proteinExistence type="predicted"/>
<feature type="compositionally biased region" description="Polar residues" evidence="1">
    <location>
        <begin position="328"/>
        <end position="346"/>
    </location>
</feature>
<dbReference type="EMBL" id="CAXITT010000099">
    <property type="protein sequence ID" value="CAL1531839.1"/>
    <property type="molecule type" value="Genomic_DNA"/>
</dbReference>
<feature type="compositionally biased region" description="Low complexity" evidence="1">
    <location>
        <begin position="365"/>
        <end position="378"/>
    </location>
</feature>
<name>A0AAV2HGF0_LYMST</name>
<feature type="compositionally biased region" description="Basic and acidic residues" evidence="1">
    <location>
        <begin position="191"/>
        <end position="208"/>
    </location>
</feature>
<feature type="region of interest" description="Disordered" evidence="1">
    <location>
        <begin position="122"/>
        <end position="142"/>
    </location>
</feature>
<feature type="region of interest" description="Disordered" evidence="1">
    <location>
        <begin position="541"/>
        <end position="565"/>
    </location>
</feature>
<organism evidence="2 3">
    <name type="scientific">Lymnaea stagnalis</name>
    <name type="common">Great pond snail</name>
    <name type="synonym">Helix stagnalis</name>
    <dbReference type="NCBI Taxonomy" id="6523"/>
    <lineage>
        <taxon>Eukaryota</taxon>
        <taxon>Metazoa</taxon>
        <taxon>Spiralia</taxon>
        <taxon>Lophotrochozoa</taxon>
        <taxon>Mollusca</taxon>
        <taxon>Gastropoda</taxon>
        <taxon>Heterobranchia</taxon>
        <taxon>Euthyneura</taxon>
        <taxon>Panpulmonata</taxon>
        <taxon>Hygrophila</taxon>
        <taxon>Lymnaeoidea</taxon>
        <taxon>Lymnaeidae</taxon>
        <taxon>Lymnaea</taxon>
    </lineage>
</organism>
<sequence>MPTEIKVVIPLTYDDDVDDNFNENDNVIKSVKEENVRKYPESSASAVNVKDVSYVTATDVSNMKETSHSRTHRFRTRQSSTKRNASTEHNTSADTKVLLTSQHRIPLDLDQDDKVLLDMGQGRGSAQNPTRPKTCHGQREGQRTGQCVHLSISGTYDIDVEHRDIMVKALRAYSRHRFNDSGGSYTNNNRDPAREQNCDSQVGKRTEGVKGQLDQDVTQIPGAPGADANGSNRDFRLSQCRLKFHDDIDFMTSMPRGRGPSLSVKRKPLMTSSPAVVTAVPTLYALEESDGIIADAVGHVYQHKRVRPWTALPGKYVEYVRVNTSDTPENLNIRASDTGRTSSSSHAVVPPTRRRSTSSTAPGRHPSTAPSHHPSTVPSHPPSTAPSPQPRNAPSPQHRVGTRSMSDNVPHSMAFQRRNRTTHIWTDGSQLMSTSLPTGSFLHQHVNSSLLSSPRSSRSTASEKTSPAGKPSRPSSSYSYDGGFFLGAHSGHAEYFVIHPDWVSEAVSIKKLSIGSKPSTPPVSKSASFRGGNWCGRRCLSAPPAKRRNPITWDVSDPIDIPAKP</sequence>
<dbReference type="AlphaFoldDB" id="A0AAV2HGF0"/>
<feature type="compositionally biased region" description="Polar residues" evidence="1">
    <location>
        <begin position="181"/>
        <end position="190"/>
    </location>
</feature>